<keyword evidence="2" id="KW-1133">Transmembrane helix</keyword>
<evidence type="ECO:0000256" key="2">
    <source>
        <dbReference type="SAM" id="Phobius"/>
    </source>
</evidence>
<dbReference type="Pfam" id="PF02470">
    <property type="entry name" value="MlaD"/>
    <property type="match status" value="1"/>
</dbReference>
<dbReference type="InterPro" id="IPR052336">
    <property type="entry name" value="MlaD_Phospholipid_Transporter"/>
</dbReference>
<dbReference type="GO" id="GO:0005543">
    <property type="term" value="F:phospholipid binding"/>
    <property type="evidence" value="ECO:0007669"/>
    <property type="project" value="TreeGrafter"/>
</dbReference>
<name>Q2W3M7_PARM1</name>
<accession>Q2W3M7</accession>
<evidence type="ECO:0000313" key="5">
    <source>
        <dbReference type="Proteomes" id="UP000007058"/>
    </source>
</evidence>
<dbReference type="KEGG" id="mag:amb2744"/>
<keyword evidence="2" id="KW-0812">Transmembrane</keyword>
<dbReference type="EMBL" id="AP007255">
    <property type="protein sequence ID" value="BAE51548.1"/>
    <property type="molecule type" value="Genomic_DNA"/>
</dbReference>
<protein>
    <submittedName>
        <fullName evidence="4">ABC-type transport system involved in resistance to organic solvents, periplasmic component</fullName>
    </submittedName>
</protein>
<organism evidence="4 5">
    <name type="scientific">Paramagnetospirillum magneticum (strain ATCC 700264 / AMB-1)</name>
    <name type="common">Magnetospirillum magneticum</name>
    <dbReference type="NCBI Taxonomy" id="342108"/>
    <lineage>
        <taxon>Bacteria</taxon>
        <taxon>Pseudomonadati</taxon>
        <taxon>Pseudomonadota</taxon>
        <taxon>Alphaproteobacteria</taxon>
        <taxon>Rhodospirillales</taxon>
        <taxon>Magnetospirillaceae</taxon>
        <taxon>Paramagnetospirillum</taxon>
    </lineage>
</organism>
<dbReference type="AlphaFoldDB" id="Q2W3M7"/>
<feature type="transmembrane region" description="Helical" evidence="2">
    <location>
        <begin position="32"/>
        <end position="51"/>
    </location>
</feature>
<proteinExistence type="predicted"/>
<keyword evidence="5" id="KW-1185">Reference proteome</keyword>
<feature type="region of interest" description="Disordered" evidence="1">
    <location>
        <begin position="1"/>
        <end position="22"/>
    </location>
</feature>
<dbReference type="GO" id="GO:0005548">
    <property type="term" value="F:phospholipid transporter activity"/>
    <property type="evidence" value="ECO:0007669"/>
    <property type="project" value="TreeGrafter"/>
</dbReference>
<dbReference type="STRING" id="342108.amb2744"/>
<dbReference type="PANTHER" id="PTHR33371">
    <property type="entry name" value="INTERMEMBRANE PHOSPHOLIPID TRANSPORT SYSTEM BINDING PROTEIN MLAD-RELATED"/>
    <property type="match status" value="1"/>
</dbReference>
<reference evidence="4 5" key="1">
    <citation type="journal article" date="2005" name="DNA Res.">
        <title>Complete genome sequence of the facultative anaerobic magnetotactic bacterium Magnetospirillum sp. strain AMB-1.</title>
        <authorList>
            <person name="Matsunaga T."/>
            <person name="Okamura Y."/>
            <person name="Fukuda Y."/>
            <person name="Wahyudi A.T."/>
            <person name="Murase Y."/>
            <person name="Takeyama H."/>
        </authorList>
    </citation>
    <scope>NUCLEOTIDE SEQUENCE [LARGE SCALE GENOMIC DNA]</scope>
    <source>
        <strain evidence="5">ATCC 700264 / AMB-1</strain>
    </source>
</reference>
<evidence type="ECO:0000259" key="3">
    <source>
        <dbReference type="Pfam" id="PF02470"/>
    </source>
</evidence>
<dbReference type="Proteomes" id="UP000007058">
    <property type="component" value="Chromosome"/>
</dbReference>
<dbReference type="HOGENOM" id="CLU_107027_1_0_5"/>
<dbReference type="InterPro" id="IPR003399">
    <property type="entry name" value="Mce/MlaD"/>
</dbReference>
<feature type="compositionally biased region" description="Basic and acidic residues" evidence="1">
    <location>
        <begin position="11"/>
        <end position="22"/>
    </location>
</feature>
<sequence length="185" mass="19735">MTAPPAITRRGSPDRLRRGDGGMVSRIDRDTVTGGAVMLVGALLLMLAFAVGGKSADSGDGYALKARFNRADGINVGSAVRLSGTVVGKVVEQSLDERYRAVLTLQLRKDIQLTLDTAAVIYTDGLLGAKFIELKPGGDDQMLKAGAEIQYTQDAVVIEDLLDMIIQQGRAKRGYLDKPLPSTTN</sequence>
<gene>
    <name evidence="4" type="ordered locus">amb2744</name>
</gene>
<dbReference type="PANTHER" id="PTHR33371:SF4">
    <property type="entry name" value="INTERMEMBRANE PHOSPHOLIPID TRANSPORT SYSTEM BINDING PROTEIN MLAD"/>
    <property type="match status" value="1"/>
</dbReference>
<keyword evidence="2" id="KW-0472">Membrane</keyword>
<feature type="domain" description="Mce/MlaD" evidence="3">
    <location>
        <begin position="61"/>
        <end position="137"/>
    </location>
</feature>
<evidence type="ECO:0000256" key="1">
    <source>
        <dbReference type="SAM" id="MobiDB-lite"/>
    </source>
</evidence>
<evidence type="ECO:0000313" key="4">
    <source>
        <dbReference type="EMBL" id="BAE51548.1"/>
    </source>
</evidence>